<dbReference type="AlphaFoldDB" id="A0AAW2Z1F5"/>
<protein>
    <submittedName>
        <fullName evidence="2">Uncharacterized protein</fullName>
    </submittedName>
</protein>
<proteinExistence type="predicted"/>
<dbReference type="Pfam" id="PF06961">
    <property type="entry name" value="DUF1294"/>
    <property type="match status" value="1"/>
</dbReference>
<keyword evidence="1" id="KW-0812">Transmembrane</keyword>
<feature type="non-terminal residue" evidence="2">
    <location>
        <position position="70"/>
    </location>
</feature>
<feature type="transmembrane region" description="Helical" evidence="1">
    <location>
        <begin position="33"/>
        <end position="57"/>
    </location>
</feature>
<dbReference type="InterPro" id="IPR010718">
    <property type="entry name" value="DUF1294"/>
</dbReference>
<gene>
    <name evidence="2" type="ORF">AKO1_014172</name>
</gene>
<keyword evidence="1" id="KW-1133">Transmembrane helix</keyword>
<name>A0AAW2Z1F5_9EUKA</name>
<evidence type="ECO:0000313" key="2">
    <source>
        <dbReference type="EMBL" id="KAL0482911.1"/>
    </source>
</evidence>
<accession>A0AAW2Z1F5</accession>
<keyword evidence="3" id="KW-1185">Reference proteome</keyword>
<reference evidence="2 3" key="1">
    <citation type="submission" date="2024-03" db="EMBL/GenBank/DDBJ databases">
        <title>The Acrasis kona genome and developmental transcriptomes reveal deep origins of eukaryotic multicellular pathways.</title>
        <authorList>
            <person name="Sheikh S."/>
            <person name="Fu C.-J."/>
            <person name="Brown M.W."/>
            <person name="Baldauf S.L."/>
        </authorList>
    </citation>
    <scope>NUCLEOTIDE SEQUENCE [LARGE SCALE GENOMIC DNA]</scope>
    <source>
        <strain evidence="2 3">ATCC MYA-3509</strain>
    </source>
</reference>
<organism evidence="2 3">
    <name type="scientific">Acrasis kona</name>
    <dbReference type="NCBI Taxonomy" id="1008807"/>
    <lineage>
        <taxon>Eukaryota</taxon>
        <taxon>Discoba</taxon>
        <taxon>Heterolobosea</taxon>
        <taxon>Tetramitia</taxon>
        <taxon>Eutetramitia</taxon>
        <taxon>Acrasidae</taxon>
        <taxon>Acrasis</taxon>
    </lineage>
</organism>
<dbReference type="EMBL" id="JAOPGA020000904">
    <property type="protein sequence ID" value="KAL0482911.1"/>
    <property type="molecule type" value="Genomic_DNA"/>
</dbReference>
<sequence>MQSLLLSLNVCAFFMMARDKFMSKSLGARIPETVLLICNIFGGVGGAAVLYCTSMWYHNTKVCWSRIISM</sequence>
<evidence type="ECO:0000313" key="3">
    <source>
        <dbReference type="Proteomes" id="UP001431209"/>
    </source>
</evidence>
<keyword evidence="1" id="KW-0472">Membrane</keyword>
<comment type="caution">
    <text evidence="2">The sequence shown here is derived from an EMBL/GenBank/DDBJ whole genome shotgun (WGS) entry which is preliminary data.</text>
</comment>
<evidence type="ECO:0000256" key="1">
    <source>
        <dbReference type="SAM" id="Phobius"/>
    </source>
</evidence>
<dbReference type="Proteomes" id="UP001431209">
    <property type="component" value="Unassembled WGS sequence"/>
</dbReference>